<dbReference type="Proteomes" id="UP000468581">
    <property type="component" value="Unassembled WGS sequence"/>
</dbReference>
<comment type="caution">
    <text evidence="5">The sequence shown here is derived from an EMBL/GenBank/DDBJ whole genome shotgun (WGS) entry which is preliminary data.</text>
</comment>
<name>A0A6P0UF83_9FLAO</name>
<keyword evidence="3" id="KW-0804">Transcription</keyword>
<dbReference type="PANTHER" id="PTHR47893:SF1">
    <property type="entry name" value="REGULATORY PROTEIN PCHR"/>
    <property type="match status" value="1"/>
</dbReference>
<reference evidence="5 6" key="1">
    <citation type="submission" date="2020-01" db="EMBL/GenBank/DDBJ databases">
        <title>Leptobacterium flavescens.</title>
        <authorList>
            <person name="Wang G."/>
        </authorList>
    </citation>
    <scope>NUCLEOTIDE SEQUENCE [LARGE SCALE GENOMIC DNA]</scope>
    <source>
        <strain evidence="5 6">KCTC 22160</strain>
    </source>
</reference>
<dbReference type="AlphaFoldDB" id="A0A6P0UF83"/>
<evidence type="ECO:0000256" key="3">
    <source>
        <dbReference type="ARBA" id="ARBA00023163"/>
    </source>
</evidence>
<proteinExistence type="predicted"/>
<dbReference type="EMBL" id="JAABOO010000001">
    <property type="protein sequence ID" value="NER11931.1"/>
    <property type="molecule type" value="Genomic_DNA"/>
</dbReference>
<dbReference type="InterPro" id="IPR018060">
    <property type="entry name" value="HTH_AraC"/>
</dbReference>
<dbReference type="PROSITE" id="PS01124">
    <property type="entry name" value="HTH_ARAC_FAMILY_2"/>
    <property type="match status" value="1"/>
</dbReference>
<dbReference type="PRINTS" id="PR00032">
    <property type="entry name" value="HTHARAC"/>
</dbReference>
<organism evidence="5 6">
    <name type="scientific">Leptobacterium flavescens</name>
    <dbReference type="NCBI Taxonomy" id="472055"/>
    <lineage>
        <taxon>Bacteria</taxon>
        <taxon>Pseudomonadati</taxon>
        <taxon>Bacteroidota</taxon>
        <taxon>Flavobacteriia</taxon>
        <taxon>Flavobacteriales</taxon>
        <taxon>Flavobacteriaceae</taxon>
        <taxon>Leptobacterium</taxon>
    </lineage>
</organism>
<accession>A0A6P0UF83</accession>
<dbReference type="Pfam" id="PF12833">
    <property type="entry name" value="HTH_18"/>
    <property type="match status" value="1"/>
</dbReference>
<evidence type="ECO:0000313" key="6">
    <source>
        <dbReference type="Proteomes" id="UP000468581"/>
    </source>
</evidence>
<evidence type="ECO:0000313" key="5">
    <source>
        <dbReference type="EMBL" id="NER11931.1"/>
    </source>
</evidence>
<dbReference type="RefSeq" id="WP_163604974.1">
    <property type="nucleotide sequence ID" value="NZ_JAABOO010000001.1"/>
</dbReference>
<gene>
    <name evidence="5" type="ORF">GWK08_00630</name>
</gene>
<dbReference type="PANTHER" id="PTHR47893">
    <property type="entry name" value="REGULATORY PROTEIN PCHR"/>
    <property type="match status" value="1"/>
</dbReference>
<dbReference type="PROSITE" id="PS00041">
    <property type="entry name" value="HTH_ARAC_FAMILY_1"/>
    <property type="match status" value="1"/>
</dbReference>
<dbReference type="GO" id="GO:0003700">
    <property type="term" value="F:DNA-binding transcription factor activity"/>
    <property type="evidence" value="ECO:0007669"/>
    <property type="project" value="InterPro"/>
</dbReference>
<feature type="domain" description="HTH araC/xylS-type" evidence="4">
    <location>
        <begin position="228"/>
        <end position="326"/>
    </location>
</feature>
<dbReference type="GO" id="GO:0043565">
    <property type="term" value="F:sequence-specific DNA binding"/>
    <property type="evidence" value="ECO:0007669"/>
    <property type="project" value="InterPro"/>
</dbReference>
<dbReference type="InterPro" id="IPR053142">
    <property type="entry name" value="PchR_regulatory_protein"/>
</dbReference>
<evidence type="ECO:0000256" key="1">
    <source>
        <dbReference type="ARBA" id="ARBA00023015"/>
    </source>
</evidence>
<dbReference type="SUPFAM" id="SSF46689">
    <property type="entry name" value="Homeodomain-like"/>
    <property type="match status" value="2"/>
</dbReference>
<dbReference type="SMART" id="SM00342">
    <property type="entry name" value="HTH_ARAC"/>
    <property type="match status" value="1"/>
</dbReference>
<dbReference type="InterPro" id="IPR009057">
    <property type="entry name" value="Homeodomain-like_sf"/>
</dbReference>
<dbReference type="Gene3D" id="1.10.10.60">
    <property type="entry name" value="Homeodomain-like"/>
    <property type="match status" value="2"/>
</dbReference>
<protein>
    <submittedName>
        <fullName evidence="5">Helix-turn-helix domain-containing protein</fullName>
    </submittedName>
</protein>
<dbReference type="InterPro" id="IPR020449">
    <property type="entry name" value="Tscrpt_reg_AraC-type_HTH"/>
</dbReference>
<keyword evidence="2" id="KW-0238">DNA-binding</keyword>
<sequence>MKLAVNNQQGPDTFFKELSKQLSATIEDGLFKVPRQYGDGYASFQQLEKGLFFSIYNLKLHQDFEHDREAADSIKYYTLSCSYSDQNIQKWSDNKWININKHSPNGLFLISPRIETKFKVHANTPIFSLVITFSKDWLASLSCDKENPTTVLKYIQSKKPFCFYESISFELESILEHIIAENNKATPSLILLKGFILQFLGNFIERIESRDQNIVFKNINQQDITLIFKAKQQIQDNYRDIPKIESLATEIGMSVSKLQKLFKHIVGMSIYKYALKVRLKEAKKLLDTGKYSISEVGYKIGYSNLSHFTDKFRKHFGMNPKAYLNKK</sequence>
<dbReference type="InterPro" id="IPR018062">
    <property type="entry name" value="HTH_AraC-typ_CS"/>
</dbReference>
<keyword evidence="6" id="KW-1185">Reference proteome</keyword>
<evidence type="ECO:0000256" key="2">
    <source>
        <dbReference type="ARBA" id="ARBA00023125"/>
    </source>
</evidence>
<evidence type="ECO:0000259" key="4">
    <source>
        <dbReference type="PROSITE" id="PS01124"/>
    </source>
</evidence>
<keyword evidence="1" id="KW-0805">Transcription regulation</keyword>